<dbReference type="Proteomes" id="UP000029409">
    <property type="component" value="Chromosome"/>
</dbReference>
<dbReference type="AlphaFoldDB" id="A0A089HKX4"/>
<dbReference type="SUPFAM" id="SSF52540">
    <property type="entry name" value="P-loop containing nucleoside triphosphate hydrolases"/>
    <property type="match status" value="1"/>
</dbReference>
<evidence type="ECO:0008006" key="3">
    <source>
        <dbReference type="Google" id="ProtNLM"/>
    </source>
</evidence>
<proteinExistence type="predicted"/>
<dbReference type="KEGG" id="pdu:PDUR_07265"/>
<dbReference type="OrthoDB" id="2635073at2"/>
<dbReference type="RefSeq" id="WP_042205635.1">
    <property type="nucleotide sequence ID" value="NZ_CP009288.1"/>
</dbReference>
<keyword evidence="2" id="KW-1185">Reference proteome</keyword>
<dbReference type="Gene3D" id="3.40.50.300">
    <property type="entry name" value="P-loop containing nucleotide triphosphate hydrolases"/>
    <property type="match status" value="1"/>
</dbReference>
<dbReference type="EMBL" id="CP009288">
    <property type="protein sequence ID" value="AIQ11757.1"/>
    <property type="molecule type" value="Genomic_DNA"/>
</dbReference>
<accession>A0A089HKX4</accession>
<evidence type="ECO:0000313" key="1">
    <source>
        <dbReference type="EMBL" id="AIQ11757.1"/>
    </source>
</evidence>
<dbReference type="eggNOG" id="COG0455">
    <property type="taxonomic scope" value="Bacteria"/>
</dbReference>
<sequence length="354" mass="39451">MKIFSLGLDQLTINDIRQAGYTVVMQTALPDPQQTAGHMLIAASGQAEVSELRGLREKYPDTIILFFYMEHGVRGYHGIHLTCEELGVHFLPPRSTSSAIIEKIRMILKEDGDERSNVVGVLGSGPGIGCTSMAGLLAGRIAAAGRRVILLGMNVYDPGYDRKTAISLDRLRPKLTGNRLHDEDFDQLIVQDGYRYLPGNFDYLSAQDYQENEMEYLLDRASDNADIVIADLGSVPESAAWYTGMRKSALRLLVTHPKHEHRLESLMDLAGHMDLTPQDFKLILNRSGLEETVSPKSMALRFGTEIFLNIPYYPQVSGNLPLGKKELVQADEKVRVLLSVFGFEPEIKKKGIFL</sequence>
<protein>
    <recommendedName>
        <fullName evidence="3">CobQ/CobB/MinD/ParA nucleotide binding domain-containing protein</fullName>
    </recommendedName>
</protein>
<organism evidence="1 2">
    <name type="scientific">Paenibacillus durus</name>
    <name type="common">Paenibacillus azotofixans</name>
    <dbReference type="NCBI Taxonomy" id="44251"/>
    <lineage>
        <taxon>Bacteria</taxon>
        <taxon>Bacillati</taxon>
        <taxon>Bacillota</taxon>
        <taxon>Bacilli</taxon>
        <taxon>Bacillales</taxon>
        <taxon>Paenibacillaceae</taxon>
        <taxon>Paenibacillus</taxon>
    </lineage>
</organism>
<dbReference type="STRING" id="44251.PDUR_07265"/>
<dbReference type="InterPro" id="IPR027417">
    <property type="entry name" value="P-loop_NTPase"/>
</dbReference>
<evidence type="ECO:0000313" key="2">
    <source>
        <dbReference type="Proteomes" id="UP000029409"/>
    </source>
</evidence>
<gene>
    <name evidence="1" type="ORF">PDUR_07265</name>
</gene>
<reference evidence="1 2" key="1">
    <citation type="submission" date="2014-08" db="EMBL/GenBank/DDBJ databases">
        <title>Comparative genomics of the Paenibacillus odorifer group.</title>
        <authorList>
            <person name="den Bakker H.C."/>
            <person name="Tsai Y.-C."/>
            <person name="Martin N."/>
            <person name="Korlach J."/>
            <person name="Wiedmann M."/>
        </authorList>
    </citation>
    <scope>NUCLEOTIDE SEQUENCE [LARGE SCALE GENOMIC DNA]</scope>
    <source>
        <strain evidence="1 2">DSM 1735</strain>
    </source>
</reference>
<name>A0A089HKX4_PAEDU</name>